<evidence type="ECO:0000313" key="3">
    <source>
        <dbReference type="EMBL" id="SEJ26485.1"/>
    </source>
</evidence>
<feature type="region of interest" description="Disordered" evidence="1">
    <location>
        <begin position="462"/>
        <end position="481"/>
    </location>
</feature>
<keyword evidence="4" id="KW-1185">Reference proteome</keyword>
<dbReference type="Proteomes" id="UP000242930">
    <property type="component" value="Unassembled WGS sequence"/>
</dbReference>
<feature type="signal peptide" evidence="2">
    <location>
        <begin position="1"/>
        <end position="25"/>
    </location>
</feature>
<dbReference type="Pfam" id="PF08811">
    <property type="entry name" value="DUF1800"/>
    <property type="match status" value="1"/>
</dbReference>
<dbReference type="EMBL" id="FNZE01000006">
    <property type="protein sequence ID" value="SEJ26485.1"/>
    <property type="molecule type" value="Genomic_DNA"/>
</dbReference>
<dbReference type="STRING" id="915471.SAMN05216201_106139"/>
<dbReference type="InterPro" id="IPR014917">
    <property type="entry name" value="DUF1800"/>
</dbReference>
<accession>A0A1H6XPK6</accession>
<evidence type="ECO:0000313" key="4">
    <source>
        <dbReference type="Proteomes" id="UP000242930"/>
    </source>
</evidence>
<evidence type="ECO:0000256" key="1">
    <source>
        <dbReference type="SAM" id="MobiDB-lite"/>
    </source>
</evidence>
<reference evidence="4" key="1">
    <citation type="submission" date="2016-10" db="EMBL/GenBank/DDBJ databases">
        <authorList>
            <person name="Varghese N."/>
            <person name="Submissions S."/>
        </authorList>
    </citation>
    <scope>NUCLEOTIDE SEQUENCE [LARGE SCALE GENOMIC DNA]</scope>
    <source>
        <strain evidence="4">LMG 25967</strain>
    </source>
</reference>
<protein>
    <submittedName>
        <fullName evidence="3">Uncharacterized conserved protein, DUF1800 family</fullName>
    </submittedName>
</protein>
<sequence>MGKNLLHFLQLLLALIGLQALELAAAPVALDQPMSEVQARAMLSRFGYGPTPLTLAATTGQTPRQYLMRAIRETSALPAPVDALADELAGDPFDTVWSRYGPGGNAIPPAGDIPGRLAMNQRFSDYGRLQVERRLLVMANSDNPGHEALLSFWLNHFSVFAGKGRNKLLVGDYIRSMADAMQADSFEALLRASFFHPAMQIYLDNDQSLAPDSRLGRHAISRGKRIGINENLARELLELHTLGVDGGYDQRDVQALARIITGSDVYRADVSAQELAQVGAVRRGYFLFDPRRHDFGTKRFLGKDFPAGEGLAEIDRALQLMTEHPSTARHVATKLAQRFLDDSPPVEVVVAMTDAFRNSGGRISATLFALFESPAFRASLQAPNKFKEPIDYVLSVARAVCGDLPVSNSQALFAAVSKMDQLPMRRTTPDGYGTQEKDWLSPLTVAQRIRFARDVARGRVQFEQPGTTGSPSRRQLEQPSGCTADRLRIEQAIGEPRVMTRRSLRGLTSVEKSTLLLSSPEFMRR</sequence>
<gene>
    <name evidence="3" type="ORF">SAMN05216201_106139</name>
</gene>
<evidence type="ECO:0000256" key="2">
    <source>
        <dbReference type="SAM" id="SignalP"/>
    </source>
</evidence>
<dbReference type="OrthoDB" id="9772295at2"/>
<dbReference type="RefSeq" id="WP_090310220.1">
    <property type="nucleotide sequence ID" value="NZ_FNZE01000006.1"/>
</dbReference>
<dbReference type="AlphaFoldDB" id="A0A1H6XPK6"/>
<organism evidence="3 4">
    <name type="scientific">Pseudomonas linyingensis</name>
    <dbReference type="NCBI Taxonomy" id="915471"/>
    <lineage>
        <taxon>Bacteria</taxon>
        <taxon>Pseudomonadati</taxon>
        <taxon>Pseudomonadota</taxon>
        <taxon>Gammaproteobacteria</taxon>
        <taxon>Pseudomonadales</taxon>
        <taxon>Pseudomonadaceae</taxon>
        <taxon>Pseudomonas</taxon>
    </lineage>
</organism>
<keyword evidence="2" id="KW-0732">Signal</keyword>
<proteinExistence type="predicted"/>
<feature type="chain" id="PRO_5017191969" evidence="2">
    <location>
        <begin position="26"/>
        <end position="525"/>
    </location>
</feature>
<feature type="compositionally biased region" description="Polar residues" evidence="1">
    <location>
        <begin position="464"/>
        <end position="481"/>
    </location>
</feature>
<name>A0A1H6XPK6_9PSED</name>